<dbReference type="CDD" id="cd03394">
    <property type="entry name" value="PAP2_like_5"/>
    <property type="match status" value="1"/>
</dbReference>
<feature type="signal peptide" evidence="1">
    <location>
        <begin position="1"/>
        <end position="18"/>
    </location>
</feature>
<dbReference type="EMBL" id="CP019288">
    <property type="protein sequence ID" value="QHI36144.1"/>
    <property type="molecule type" value="Genomic_DNA"/>
</dbReference>
<dbReference type="GO" id="GO:0016787">
    <property type="term" value="F:hydrolase activity"/>
    <property type="evidence" value="ECO:0007669"/>
    <property type="project" value="UniProtKB-KW"/>
</dbReference>
<accession>A0A7L4ZJQ4</accession>
<name>A0A7L4ZJQ4_9FLAO</name>
<gene>
    <name evidence="3" type="primary">lpxE_1</name>
    <name evidence="3" type="ORF">IMCC3317_15030</name>
</gene>
<dbReference type="InterPro" id="IPR000326">
    <property type="entry name" value="PAP2/HPO"/>
</dbReference>
<keyword evidence="3" id="KW-0378">Hydrolase</keyword>
<dbReference type="Pfam" id="PF01569">
    <property type="entry name" value="PAP2"/>
    <property type="match status" value="1"/>
</dbReference>
<feature type="chain" id="PRO_5029795231" evidence="1">
    <location>
        <begin position="19"/>
        <end position="189"/>
    </location>
</feature>
<evidence type="ECO:0000259" key="2">
    <source>
        <dbReference type="Pfam" id="PF01569"/>
    </source>
</evidence>
<dbReference type="SUPFAM" id="SSF48317">
    <property type="entry name" value="Acid phosphatase/Vanadium-dependent haloperoxidase"/>
    <property type="match status" value="1"/>
</dbReference>
<evidence type="ECO:0000256" key="1">
    <source>
        <dbReference type="SAM" id="SignalP"/>
    </source>
</evidence>
<dbReference type="Gene3D" id="1.20.144.10">
    <property type="entry name" value="Phosphatidic acid phosphatase type 2/haloperoxidase"/>
    <property type="match status" value="1"/>
</dbReference>
<dbReference type="OrthoDB" id="9773582at2"/>
<dbReference type="AlphaFoldDB" id="A0A7L4ZJQ4"/>
<feature type="domain" description="Phosphatidic acid phosphatase type 2/haloperoxidase" evidence="2">
    <location>
        <begin position="65"/>
        <end position="163"/>
    </location>
</feature>
<evidence type="ECO:0000313" key="3">
    <source>
        <dbReference type="EMBL" id="QHI36144.1"/>
    </source>
</evidence>
<sequence>MKNCFLVLAIFFTSLMYAQEMDSPSEIRREQFIQDFGDYAQHVPALASLVTIIIKKDKKGFWQFSKSYGTTLALTYVLKVTINKPRPDGRTDGHAFPSGHTAVAFSGASFLHRRYGWKFGVPAYLLATYVAYTRVEGIHDRHDGWDILGGALVGIGSTYLFTTPYEKEHFELTFNSGKGDYLVGFKYKF</sequence>
<dbReference type="EC" id="3.1.-.-" evidence="3"/>
<dbReference type="Proteomes" id="UP000464657">
    <property type="component" value="Chromosome"/>
</dbReference>
<dbReference type="KEGG" id="kan:IMCC3317_15030"/>
<keyword evidence="1" id="KW-0732">Signal</keyword>
<reference evidence="3 4" key="1">
    <citation type="journal article" date="2013" name="Int. J. Syst. Evol. Microbiol.">
        <title>Kordia antarctica sp. nov., isolated from Antarctic seawater.</title>
        <authorList>
            <person name="Baek K."/>
            <person name="Choi A."/>
            <person name="Kang I."/>
            <person name="Lee K."/>
            <person name="Cho J.C."/>
        </authorList>
    </citation>
    <scope>NUCLEOTIDE SEQUENCE [LARGE SCALE GENOMIC DNA]</scope>
    <source>
        <strain evidence="3 4">IMCC3317</strain>
    </source>
</reference>
<protein>
    <submittedName>
        <fullName evidence="3">Lipid A 1-phosphatase</fullName>
        <ecNumber evidence="3">3.1.-.-</ecNumber>
    </submittedName>
</protein>
<evidence type="ECO:0000313" key="4">
    <source>
        <dbReference type="Proteomes" id="UP000464657"/>
    </source>
</evidence>
<keyword evidence="4" id="KW-1185">Reference proteome</keyword>
<dbReference type="RefSeq" id="WP_160128870.1">
    <property type="nucleotide sequence ID" value="NZ_CP019288.1"/>
</dbReference>
<dbReference type="InterPro" id="IPR036938">
    <property type="entry name" value="PAP2/HPO_sf"/>
</dbReference>
<proteinExistence type="predicted"/>
<organism evidence="3 4">
    <name type="scientific">Kordia antarctica</name>
    <dbReference type="NCBI Taxonomy" id="1218801"/>
    <lineage>
        <taxon>Bacteria</taxon>
        <taxon>Pseudomonadati</taxon>
        <taxon>Bacteroidota</taxon>
        <taxon>Flavobacteriia</taxon>
        <taxon>Flavobacteriales</taxon>
        <taxon>Flavobacteriaceae</taxon>
        <taxon>Kordia</taxon>
    </lineage>
</organism>